<dbReference type="GO" id="GO:0019948">
    <property type="term" value="F:SUMO activating enzyme activity"/>
    <property type="evidence" value="ECO:0007669"/>
    <property type="project" value="TreeGrafter"/>
</dbReference>
<dbReference type="PANTHER" id="PTHR10953:SF162">
    <property type="entry name" value="SUMO-ACTIVATING ENZYME SUBUNIT 1"/>
    <property type="match status" value="1"/>
</dbReference>
<dbReference type="Pfam" id="PF00899">
    <property type="entry name" value="ThiF"/>
    <property type="match status" value="1"/>
</dbReference>
<dbReference type="GO" id="GO:0016925">
    <property type="term" value="P:protein sumoylation"/>
    <property type="evidence" value="ECO:0007669"/>
    <property type="project" value="TreeGrafter"/>
</dbReference>
<dbReference type="InterPro" id="IPR000594">
    <property type="entry name" value="ThiF_NAD_FAD-bd"/>
</dbReference>
<dbReference type="InterPro" id="IPR035985">
    <property type="entry name" value="Ubiquitin-activating_enz"/>
</dbReference>
<protein>
    <recommendedName>
        <fullName evidence="6">Ubiquitin-like 1-activating enzyme E1A</fullName>
    </recommendedName>
</protein>
<evidence type="ECO:0000256" key="1">
    <source>
        <dbReference type="ARBA" id="ARBA00004123"/>
    </source>
</evidence>
<dbReference type="Gene3D" id="3.40.50.720">
    <property type="entry name" value="NAD(P)-binding Rossmann-like Domain"/>
    <property type="match status" value="1"/>
</dbReference>
<reference evidence="8" key="2">
    <citation type="journal article" date="2023" name="Microbiol Resour">
        <title>Decontamination and Annotation of the Draft Genome Sequence of the Oomycete Lagenidium giganteum ARSEF 373.</title>
        <authorList>
            <person name="Morgan W.R."/>
            <person name="Tartar A."/>
        </authorList>
    </citation>
    <scope>NUCLEOTIDE SEQUENCE</scope>
    <source>
        <strain evidence="8">ARSEF 373</strain>
    </source>
</reference>
<dbReference type="SUPFAM" id="SSF69572">
    <property type="entry name" value="Activating enzymes of the ubiquitin-like proteins"/>
    <property type="match status" value="1"/>
</dbReference>
<dbReference type="Proteomes" id="UP001146120">
    <property type="component" value="Unassembled WGS sequence"/>
</dbReference>
<evidence type="ECO:0000256" key="2">
    <source>
        <dbReference type="ARBA" id="ARBA00004718"/>
    </source>
</evidence>
<comment type="pathway">
    <text evidence="2">Protein modification; protein sumoylation.</text>
</comment>
<accession>A0AAV2YSM0</accession>
<keyword evidence="9" id="KW-1185">Reference proteome</keyword>
<evidence type="ECO:0000313" key="9">
    <source>
        <dbReference type="Proteomes" id="UP001146120"/>
    </source>
</evidence>
<evidence type="ECO:0000256" key="5">
    <source>
        <dbReference type="ARBA" id="ARBA00023242"/>
    </source>
</evidence>
<evidence type="ECO:0000256" key="4">
    <source>
        <dbReference type="ARBA" id="ARBA00022786"/>
    </source>
</evidence>
<dbReference type="EMBL" id="DAKRPA010000149">
    <property type="protein sequence ID" value="DAZ97000.1"/>
    <property type="molecule type" value="Genomic_DNA"/>
</dbReference>
<comment type="subcellular location">
    <subcellularLocation>
        <location evidence="1">Nucleus</location>
    </subcellularLocation>
</comment>
<organism evidence="8 9">
    <name type="scientific">Lagenidium giganteum</name>
    <dbReference type="NCBI Taxonomy" id="4803"/>
    <lineage>
        <taxon>Eukaryota</taxon>
        <taxon>Sar</taxon>
        <taxon>Stramenopiles</taxon>
        <taxon>Oomycota</taxon>
        <taxon>Peronosporomycetes</taxon>
        <taxon>Pythiales</taxon>
        <taxon>Pythiaceae</taxon>
    </lineage>
</organism>
<dbReference type="InterPro" id="IPR045886">
    <property type="entry name" value="ThiF/MoeB/HesA"/>
</dbReference>
<evidence type="ECO:0000313" key="8">
    <source>
        <dbReference type="EMBL" id="DAZ97000.1"/>
    </source>
</evidence>
<dbReference type="PANTHER" id="PTHR10953">
    <property type="entry name" value="UBIQUITIN-ACTIVATING ENZYME E1"/>
    <property type="match status" value="1"/>
</dbReference>
<proteinExistence type="inferred from homology"/>
<keyword evidence="4" id="KW-0833">Ubl conjugation pathway</keyword>
<reference evidence="8" key="1">
    <citation type="submission" date="2022-11" db="EMBL/GenBank/DDBJ databases">
        <authorList>
            <person name="Morgan W.R."/>
            <person name="Tartar A."/>
        </authorList>
    </citation>
    <scope>NUCLEOTIDE SEQUENCE</scope>
    <source>
        <strain evidence="8">ARSEF 373</strain>
    </source>
</reference>
<sequence>MTATDATTTFSAAEAAVYDRQMRLWGVEAQKRLQSSHVLVSGLSALGTELVKNLVLAGMNVTLQDATSATAACVNAQFFLHEDDIRKNRATASVARVRGLNPLVRVECETKPLDQLADDFFTQFTVVCVVGASKETELRLDALCRAHGIAFFAAHTFGFEGSMFADLGTHTYRRSPVGENAQPTEPITVQFPALADAHKVQWSQLKSARKRGPQLPRVFVKNQLLLEFRSVNGVQDIVAEQTDAFVQFAQAQLKAHGLEQELFSVEELSSLVAVSSVDLVPICAILGGIIGQEIIKAISLKDEPICNYFFLDGSEGAVRRIGA</sequence>
<dbReference type="GO" id="GO:0005737">
    <property type="term" value="C:cytoplasm"/>
    <property type="evidence" value="ECO:0007669"/>
    <property type="project" value="TreeGrafter"/>
</dbReference>
<name>A0AAV2YSM0_9STRA</name>
<comment type="similarity">
    <text evidence="3">Belongs to the ubiquitin-activating E1 family.</text>
</comment>
<gene>
    <name evidence="8" type="ORF">N0F65_011915</name>
</gene>
<evidence type="ECO:0000259" key="7">
    <source>
        <dbReference type="Pfam" id="PF00899"/>
    </source>
</evidence>
<dbReference type="AlphaFoldDB" id="A0AAV2YSM0"/>
<dbReference type="InterPro" id="IPR000011">
    <property type="entry name" value="UBQ/SUMO-activ_enz_E1-like"/>
</dbReference>
<comment type="caution">
    <text evidence="8">The sequence shown here is derived from an EMBL/GenBank/DDBJ whole genome shotgun (WGS) entry which is preliminary data.</text>
</comment>
<keyword evidence="5" id="KW-0539">Nucleus</keyword>
<evidence type="ECO:0000256" key="6">
    <source>
        <dbReference type="ARBA" id="ARBA00044354"/>
    </source>
</evidence>
<dbReference type="GO" id="GO:0031510">
    <property type="term" value="C:SUMO activating enzyme complex"/>
    <property type="evidence" value="ECO:0007669"/>
    <property type="project" value="TreeGrafter"/>
</dbReference>
<feature type="domain" description="THIF-type NAD/FAD binding fold" evidence="7">
    <location>
        <begin position="18"/>
        <end position="315"/>
    </location>
</feature>
<dbReference type="PRINTS" id="PR01849">
    <property type="entry name" value="UBIQUITINACT"/>
</dbReference>
<evidence type="ECO:0000256" key="3">
    <source>
        <dbReference type="ARBA" id="ARBA00005673"/>
    </source>
</evidence>